<dbReference type="EMBL" id="AP011747">
    <property type="protein sequence ID" value="BAL56448.1"/>
    <property type="molecule type" value="Genomic_DNA"/>
</dbReference>
<sequence>MALCVYCNKRAGKRACPALGGVICPSCCGQHRGIEISCPISCKYFKTHESYQRDRLAEEFHALWIEKTEPLYRAGKERLIDLIAWIEMLIYQFYRERALGTDGEVREALEFLQRRFGPVMIVEAGGTALANHLWQGLQEFLKKEALPSEAVSEALEKIVEIFGAYANPAQPRKYLHGMLGHVQRYFTLPDELKESPSLITTPHIVTPES</sequence>
<protein>
    <submittedName>
        <fullName evidence="1">Uncharacterized protein</fullName>
    </submittedName>
</protein>
<reference evidence="1" key="1">
    <citation type="journal article" date="2005" name="Environ. Microbiol.">
        <title>Genetic and functional properties of uncultivated thermophilic crenarchaeotes from a subsurface gold mine as revealed by analysis of genome fragments.</title>
        <authorList>
            <person name="Nunoura T."/>
            <person name="Hirayama H."/>
            <person name="Takami H."/>
            <person name="Oida H."/>
            <person name="Nishi S."/>
            <person name="Shimamura S."/>
            <person name="Suzuki Y."/>
            <person name="Inagaki F."/>
            <person name="Takai K."/>
            <person name="Nealson K.H."/>
            <person name="Horikoshi K."/>
        </authorList>
    </citation>
    <scope>NUCLEOTIDE SEQUENCE</scope>
</reference>
<accession>H5SJW2</accession>
<name>H5SJW2_9BACT</name>
<reference evidence="1" key="2">
    <citation type="journal article" date="2012" name="PLoS ONE">
        <title>A Deeply Branching Thermophilic Bacterium with an Ancient Acetyl-CoA Pathway Dominates a Subsurface Ecosystem.</title>
        <authorList>
            <person name="Takami H."/>
            <person name="Noguchi H."/>
            <person name="Takaki Y."/>
            <person name="Uchiyama I."/>
            <person name="Toyoda A."/>
            <person name="Nishi S."/>
            <person name="Chee G.-J."/>
            <person name="Arai W."/>
            <person name="Nunoura T."/>
            <person name="Itoh T."/>
            <person name="Hattori M."/>
            <person name="Takai K."/>
        </authorList>
    </citation>
    <scope>NUCLEOTIDE SEQUENCE</scope>
</reference>
<proteinExistence type="predicted"/>
<gene>
    <name evidence="1" type="ORF">HGMM_F37H05C41</name>
</gene>
<organism evidence="1">
    <name type="scientific">uncultured Acetothermia bacterium</name>
    <dbReference type="NCBI Taxonomy" id="236499"/>
    <lineage>
        <taxon>Bacteria</taxon>
        <taxon>Candidatus Bipolaricaulota</taxon>
        <taxon>environmental samples</taxon>
    </lineage>
</organism>
<evidence type="ECO:0000313" key="1">
    <source>
        <dbReference type="EMBL" id="BAL56448.1"/>
    </source>
</evidence>
<dbReference type="AlphaFoldDB" id="H5SJW2"/>